<dbReference type="EC" id="3.1.3.16" evidence="3"/>
<keyword evidence="8" id="KW-0464">Manganese</keyword>
<comment type="cofactor">
    <cofactor evidence="2">
        <name>Mg(2+)</name>
        <dbReference type="ChEBI" id="CHEBI:18420"/>
    </cofactor>
</comment>
<dbReference type="InterPro" id="IPR015655">
    <property type="entry name" value="PP2C"/>
</dbReference>
<evidence type="ECO:0000256" key="3">
    <source>
        <dbReference type="ARBA" id="ARBA00013081"/>
    </source>
</evidence>
<gene>
    <name evidence="11" type="ORF">KP509_28G012900</name>
</gene>
<reference evidence="11" key="1">
    <citation type="submission" date="2021-08" db="EMBL/GenBank/DDBJ databases">
        <title>WGS assembly of Ceratopteris richardii.</title>
        <authorList>
            <person name="Marchant D.B."/>
            <person name="Chen G."/>
            <person name="Jenkins J."/>
            <person name="Shu S."/>
            <person name="Leebens-Mack J."/>
            <person name="Grimwood J."/>
            <person name="Schmutz J."/>
            <person name="Soltis P."/>
            <person name="Soltis D."/>
            <person name="Chen Z.-H."/>
        </authorList>
    </citation>
    <scope>NUCLEOTIDE SEQUENCE</scope>
    <source>
        <strain evidence="11">Whitten #5841</strain>
        <tissue evidence="11">Leaf</tissue>
    </source>
</reference>
<dbReference type="Pfam" id="PF00481">
    <property type="entry name" value="PP2C"/>
    <property type="match status" value="1"/>
</dbReference>
<dbReference type="CDD" id="cd00143">
    <property type="entry name" value="PP2Cc"/>
    <property type="match status" value="1"/>
</dbReference>
<proteinExistence type="inferred from homology"/>
<dbReference type="SMART" id="SM00332">
    <property type="entry name" value="PP2Cc"/>
    <property type="match status" value="1"/>
</dbReference>
<dbReference type="FunFam" id="3.60.40.10:FF:000291">
    <property type="entry name" value="Protein phosphatase 2C 50"/>
    <property type="match status" value="1"/>
</dbReference>
<dbReference type="InterPro" id="IPR036457">
    <property type="entry name" value="PPM-type-like_dom_sf"/>
</dbReference>
<evidence type="ECO:0000256" key="1">
    <source>
        <dbReference type="ARBA" id="ARBA00001936"/>
    </source>
</evidence>
<keyword evidence="12" id="KW-1185">Reference proteome</keyword>
<dbReference type="OrthoDB" id="10264738at2759"/>
<evidence type="ECO:0000256" key="4">
    <source>
        <dbReference type="ARBA" id="ARBA00022723"/>
    </source>
</evidence>
<dbReference type="InterPro" id="IPR000222">
    <property type="entry name" value="PP2C_BS"/>
</dbReference>
<comment type="caution">
    <text evidence="11">The sequence shown here is derived from an EMBL/GenBank/DDBJ whole genome shotgun (WGS) entry which is preliminary data.</text>
</comment>
<evidence type="ECO:0000259" key="10">
    <source>
        <dbReference type="PROSITE" id="PS51746"/>
    </source>
</evidence>
<dbReference type="OMA" id="LFELGNM"/>
<evidence type="ECO:0000313" key="11">
    <source>
        <dbReference type="EMBL" id="KAH7293122.1"/>
    </source>
</evidence>
<dbReference type="Proteomes" id="UP000825935">
    <property type="component" value="Chromosome 28"/>
</dbReference>
<keyword evidence="7 9" id="KW-0904">Protein phosphatase</keyword>
<keyword evidence="4" id="KW-0479">Metal-binding</keyword>
<evidence type="ECO:0000256" key="6">
    <source>
        <dbReference type="ARBA" id="ARBA00022842"/>
    </source>
</evidence>
<evidence type="ECO:0000256" key="9">
    <source>
        <dbReference type="RuleBase" id="RU003465"/>
    </source>
</evidence>
<comment type="similarity">
    <text evidence="9">Belongs to the PP2C family.</text>
</comment>
<dbReference type="SUPFAM" id="SSF81606">
    <property type="entry name" value="PP2C-like"/>
    <property type="match status" value="1"/>
</dbReference>
<evidence type="ECO:0000313" key="12">
    <source>
        <dbReference type="Proteomes" id="UP000825935"/>
    </source>
</evidence>
<dbReference type="InterPro" id="IPR001932">
    <property type="entry name" value="PPM-type_phosphatase-like_dom"/>
</dbReference>
<dbReference type="PROSITE" id="PS01032">
    <property type="entry name" value="PPM_1"/>
    <property type="match status" value="1"/>
</dbReference>
<protein>
    <recommendedName>
        <fullName evidence="3">protein-serine/threonine phosphatase</fullName>
        <ecNumber evidence="3">3.1.3.16</ecNumber>
    </recommendedName>
</protein>
<sequence length="338" mass="36622">MPINGQNDGSEDLAHFLPCANTGDDAGLIEVDALIPVNDGPARIIHITHQAPPTGFLSICGRRKDMEDALCVAHNFPSLLSPSLPSDLHFFAVYDGHGGAQVAMHCREHLHIALAEEMQKNGFFSSIEDTELWEKSLKATFLRMDGEVRDRSSTGAGQNGSIANMFPDTVGSTAVVAVLSFRHIVVANCGDSRAVLCRNGQAIPLSVDHKPDREDEMARIEAAGGKVICWNGWRVLGVLAMSRAIGDHFLEPYIIAEPEVTMLRRSHKDECLILASDGLWDVISNRDACLIARRCLAAKKDAQFAATALVQEAHEKGSSDNISVVVIDLRHGATGTIR</sequence>
<evidence type="ECO:0000256" key="8">
    <source>
        <dbReference type="ARBA" id="ARBA00023211"/>
    </source>
</evidence>
<evidence type="ECO:0000256" key="5">
    <source>
        <dbReference type="ARBA" id="ARBA00022801"/>
    </source>
</evidence>
<dbReference type="GO" id="GO:0046872">
    <property type="term" value="F:metal ion binding"/>
    <property type="evidence" value="ECO:0007669"/>
    <property type="project" value="UniProtKB-KW"/>
</dbReference>
<keyword evidence="6" id="KW-0460">Magnesium</keyword>
<dbReference type="SMART" id="SM00331">
    <property type="entry name" value="PP2C_SIG"/>
    <property type="match status" value="1"/>
</dbReference>
<feature type="domain" description="PPM-type phosphatase" evidence="10">
    <location>
        <begin position="53"/>
        <end position="329"/>
    </location>
</feature>
<comment type="cofactor">
    <cofactor evidence="1">
        <name>Mn(2+)</name>
        <dbReference type="ChEBI" id="CHEBI:29035"/>
    </cofactor>
</comment>
<evidence type="ECO:0000256" key="7">
    <source>
        <dbReference type="ARBA" id="ARBA00022912"/>
    </source>
</evidence>
<evidence type="ECO:0000256" key="2">
    <source>
        <dbReference type="ARBA" id="ARBA00001946"/>
    </source>
</evidence>
<keyword evidence="5 9" id="KW-0378">Hydrolase</keyword>
<name>A0A8T2R9M6_CERRI</name>
<dbReference type="Gene3D" id="3.60.40.10">
    <property type="entry name" value="PPM-type phosphatase domain"/>
    <property type="match status" value="1"/>
</dbReference>
<accession>A0A8T2R9M6</accession>
<dbReference type="EMBL" id="CM035433">
    <property type="protein sequence ID" value="KAH7293122.1"/>
    <property type="molecule type" value="Genomic_DNA"/>
</dbReference>
<organism evidence="11 12">
    <name type="scientific">Ceratopteris richardii</name>
    <name type="common">Triangle waterfern</name>
    <dbReference type="NCBI Taxonomy" id="49495"/>
    <lineage>
        <taxon>Eukaryota</taxon>
        <taxon>Viridiplantae</taxon>
        <taxon>Streptophyta</taxon>
        <taxon>Embryophyta</taxon>
        <taxon>Tracheophyta</taxon>
        <taxon>Polypodiopsida</taxon>
        <taxon>Polypodiidae</taxon>
        <taxon>Polypodiales</taxon>
        <taxon>Pteridineae</taxon>
        <taxon>Pteridaceae</taxon>
        <taxon>Parkerioideae</taxon>
        <taxon>Ceratopteris</taxon>
    </lineage>
</organism>
<dbReference type="PANTHER" id="PTHR47992">
    <property type="entry name" value="PROTEIN PHOSPHATASE"/>
    <property type="match status" value="1"/>
</dbReference>
<dbReference type="AlphaFoldDB" id="A0A8T2R9M6"/>
<dbReference type="GO" id="GO:0004722">
    <property type="term" value="F:protein serine/threonine phosphatase activity"/>
    <property type="evidence" value="ECO:0007669"/>
    <property type="project" value="UniProtKB-EC"/>
</dbReference>
<dbReference type="PROSITE" id="PS51746">
    <property type="entry name" value="PPM_2"/>
    <property type="match status" value="1"/>
</dbReference>